<dbReference type="AlphaFoldDB" id="A0A914BDE1"/>
<evidence type="ECO:0000256" key="5">
    <source>
        <dbReference type="ARBA" id="ARBA00022737"/>
    </source>
</evidence>
<dbReference type="OrthoDB" id="424753at2759"/>
<evidence type="ECO:0000256" key="8">
    <source>
        <dbReference type="SAM" id="MobiDB-lite"/>
    </source>
</evidence>
<keyword evidence="3" id="KW-0963">Cytoplasm</keyword>
<protein>
    <recommendedName>
        <fullName evidence="9">EF-hand domain-containing protein</fullName>
    </recommendedName>
</protein>
<dbReference type="GO" id="GO:0005737">
    <property type="term" value="C:cytoplasm"/>
    <property type="evidence" value="ECO:0007669"/>
    <property type="project" value="UniProtKB-SubCell"/>
</dbReference>
<evidence type="ECO:0000313" key="10">
    <source>
        <dbReference type="EnsemblMetazoa" id="XP_038073865.1"/>
    </source>
</evidence>
<dbReference type="EnsemblMetazoa" id="XM_038217937.1">
    <property type="protein sequence ID" value="XP_038073865.1"/>
    <property type="gene ID" value="LOC119741966"/>
</dbReference>
<dbReference type="PROSITE" id="PS50222">
    <property type="entry name" value="EF_HAND_2"/>
    <property type="match status" value="1"/>
</dbReference>
<organism evidence="10 11">
    <name type="scientific">Patiria miniata</name>
    <name type="common">Bat star</name>
    <name type="synonym">Asterina miniata</name>
    <dbReference type="NCBI Taxonomy" id="46514"/>
    <lineage>
        <taxon>Eukaryota</taxon>
        <taxon>Metazoa</taxon>
        <taxon>Echinodermata</taxon>
        <taxon>Eleutherozoa</taxon>
        <taxon>Asterozoa</taxon>
        <taxon>Asteroidea</taxon>
        <taxon>Valvatacea</taxon>
        <taxon>Valvatida</taxon>
        <taxon>Asterinidae</taxon>
        <taxon>Patiria</taxon>
    </lineage>
</organism>
<sequence length="200" mass="21714">MESKDGAEHVTTSSGHSGVTTSPGVQSSENPPIAPFYGSFLALAGDDGVVDAWDLQKALKKAFSQEFGDDEGISIDVCKSFVALYDEDQTGRLGFEEFKGVWAMVKQWKDVFTKYDEEKSGSLTAVELREALKSIGFSVSDKTFGSLALRFGNKKGDISFDAFVACVAKITGLTESSFHEKMSRGEPYNVDDFLAVGMRS</sequence>
<evidence type="ECO:0000256" key="4">
    <source>
        <dbReference type="ARBA" id="ARBA00022723"/>
    </source>
</evidence>
<keyword evidence="5" id="KW-0677">Repeat</keyword>
<accession>A0A914BDE1</accession>
<keyword evidence="7" id="KW-0472">Membrane</keyword>
<feature type="domain" description="EF-hand" evidence="9">
    <location>
        <begin position="103"/>
        <end position="138"/>
    </location>
</feature>
<reference evidence="10" key="1">
    <citation type="submission" date="2022-11" db="UniProtKB">
        <authorList>
            <consortium name="EnsemblMetazoa"/>
        </authorList>
    </citation>
    <scope>IDENTIFICATION</scope>
</reference>
<keyword evidence="4" id="KW-0479">Metal-binding</keyword>
<keyword evidence="6" id="KW-0106">Calcium</keyword>
<evidence type="ECO:0000256" key="6">
    <source>
        <dbReference type="ARBA" id="ARBA00022837"/>
    </source>
</evidence>
<dbReference type="PANTHER" id="PTHR46735">
    <property type="entry name" value="CALPAIN, SMALL SUBUNIT 1 A-RELATED"/>
    <property type="match status" value="1"/>
</dbReference>
<dbReference type="SMART" id="SM00054">
    <property type="entry name" value="EFh"/>
    <property type="match status" value="2"/>
</dbReference>
<evidence type="ECO:0000256" key="3">
    <source>
        <dbReference type="ARBA" id="ARBA00022490"/>
    </source>
</evidence>
<name>A0A914BDE1_PATMI</name>
<keyword evidence="11" id="KW-1185">Reference proteome</keyword>
<evidence type="ECO:0000259" key="9">
    <source>
        <dbReference type="PROSITE" id="PS50222"/>
    </source>
</evidence>
<feature type="compositionally biased region" description="Low complexity" evidence="8">
    <location>
        <begin position="9"/>
        <end position="22"/>
    </location>
</feature>
<feature type="region of interest" description="Disordered" evidence="8">
    <location>
        <begin position="1"/>
        <end position="28"/>
    </location>
</feature>
<evidence type="ECO:0000256" key="2">
    <source>
        <dbReference type="ARBA" id="ARBA00004496"/>
    </source>
</evidence>
<dbReference type="SUPFAM" id="SSF47473">
    <property type="entry name" value="EF-hand"/>
    <property type="match status" value="1"/>
</dbReference>
<dbReference type="InterPro" id="IPR011992">
    <property type="entry name" value="EF-hand-dom_pair"/>
</dbReference>
<dbReference type="InterPro" id="IPR002048">
    <property type="entry name" value="EF_hand_dom"/>
</dbReference>
<dbReference type="PANTHER" id="PTHR46735:SF3">
    <property type="entry name" value="CALPAIN SMALL SUBUNIT 1-RELATED"/>
    <property type="match status" value="1"/>
</dbReference>
<dbReference type="Pfam" id="PF13405">
    <property type="entry name" value="EF-hand_6"/>
    <property type="match status" value="1"/>
</dbReference>
<dbReference type="RefSeq" id="XP_038073865.1">
    <property type="nucleotide sequence ID" value="XM_038217937.1"/>
</dbReference>
<dbReference type="OMA" id="NIMEWLE"/>
<dbReference type="GO" id="GO:0012505">
    <property type="term" value="C:endomembrane system"/>
    <property type="evidence" value="ECO:0007669"/>
    <property type="project" value="UniProtKB-SubCell"/>
</dbReference>
<evidence type="ECO:0000313" key="11">
    <source>
        <dbReference type="Proteomes" id="UP000887568"/>
    </source>
</evidence>
<dbReference type="GeneID" id="119741966"/>
<dbReference type="Proteomes" id="UP000887568">
    <property type="component" value="Unplaced"/>
</dbReference>
<dbReference type="GO" id="GO:0005509">
    <property type="term" value="F:calcium ion binding"/>
    <property type="evidence" value="ECO:0007669"/>
    <property type="project" value="InterPro"/>
</dbReference>
<dbReference type="Gene3D" id="1.10.238.10">
    <property type="entry name" value="EF-hand"/>
    <property type="match status" value="1"/>
</dbReference>
<comment type="subcellular location">
    <subcellularLocation>
        <location evidence="2">Cytoplasm</location>
    </subcellularLocation>
    <subcellularLocation>
        <location evidence="1">Endomembrane system</location>
    </subcellularLocation>
</comment>
<evidence type="ECO:0000256" key="7">
    <source>
        <dbReference type="ARBA" id="ARBA00023136"/>
    </source>
</evidence>
<proteinExistence type="predicted"/>
<evidence type="ECO:0000256" key="1">
    <source>
        <dbReference type="ARBA" id="ARBA00004308"/>
    </source>
</evidence>